<keyword evidence="2" id="KW-1185">Reference proteome</keyword>
<accession>A0ABM9I9Z1</accession>
<proteinExistence type="predicted"/>
<organism evidence="1 2">
    <name type="scientific">Candidatus Methylacidiphilum fumarolicum</name>
    <dbReference type="NCBI Taxonomy" id="591154"/>
    <lineage>
        <taxon>Bacteria</taxon>
        <taxon>Pseudomonadati</taxon>
        <taxon>Verrucomicrobiota</taxon>
        <taxon>Methylacidiphilae</taxon>
        <taxon>Methylacidiphilales</taxon>
        <taxon>Methylacidiphilaceae</taxon>
        <taxon>Methylacidiphilum (ex Ratnadevi et al. 2023)</taxon>
    </lineage>
</organism>
<sequence>MEIHLANHLDDNPLPVHYHQLPNVNIVNRNDLQTSDIIRPSSCSRNLNFYSF</sequence>
<reference evidence="1" key="1">
    <citation type="submission" date="2023-03" db="EMBL/GenBank/DDBJ databases">
        <authorList>
            <person name="Cremers G."/>
            <person name="Picone N."/>
        </authorList>
    </citation>
    <scope>NUCLEOTIDE SEQUENCE</scope>
    <source>
        <strain evidence="1">Sample_alias</strain>
    </source>
</reference>
<gene>
    <name evidence="1" type="ORF">MFUM_0034</name>
</gene>
<evidence type="ECO:0000313" key="2">
    <source>
        <dbReference type="Proteomes" id="UP001161497"/>
    </source>
</evidence>
<name>A0ABM9I9Z1_9BACT</name>
<evidence type="ECO:0000313" key="1">
    <source>
        <dbReference type="EMBL" id="CAI9084445.1"/>
    </source>
</evidence>
<protein>
    <submittedName>
        <fullName evidence="1">Uncharacterized protein</fullName>
    </submittedName>
</protein>
<dbReference type="Proteomes" id="UP001161497">
    <property type="component" value="Chromosome"/>
</dbReference>
<dbReference type="EMBL" id="OX458932">
    <property type="protein sequence ID" value="CAI9084445.1"/>
    <property type="molecule type" value="Genomic_DNA"/>
</dbReference>